<name>A0ABR1FRH6_AURAN</name>
<keyword evidence="2" id="KW-0732">Signal</keyword>
<feature type="chain" id="PRO_5046539165" evidence="2">
    <location>
        <begin position="27"/>
        <end position="313"/>
    </location>
</feature>
<organism evidence="3 4">
    <name type="scientific">Aureococcus anophagefferens</name>
    <name type="common">Harmful bloom alga</name>
    <dbReference type="NCBI Taxonomy" id="44056"/>
    <lineage>
        <taxon>Eukaryota</taxon>
        <taxon>Sar</taxon>
        <taxon>Stramenopiles</taxon>
        <taxon>Ochrophyta</taxon>
        <taxon>Pelagophyceae</taxon>
        <taxon>Pelagomonadales</taxon>
        <taxon>Pelagomonadaceae</taxon>
        <taxon>Aureococcus</taxon>
    </lineage>
</organism>
<proteinExistence type="predicted"/>
<evidence type="ECO:0000256" key="1">
    <source>
        <dbReference type="SAM" id="MobiDB-lite"/>
    </source>
</evidence>
<evidence type="ECO:0000313" key="4">
    <source>
        <dbReference type="Proteomes" id="UP001363151"/>
    </source>
</evidence>
<feature type="compositionally biased region" description="Low complexity" evidence="1">
    <location>
        <begin position="163"/>
        <end position="183"/>
    </location>
</feature>
<dbReference type="EMBL" id="JBBJCI010000272">
    <property type="protein sequence ID" value="KAK7236540.1"/>
    <property type="molecule type" value="Genomic_DNA"/>
</dbReference>
<accession>A0ABR1FRH6</accession>
<feature type="region of interest" description="Disordered" evidence="1">
    <location>
        <begin position="163"/>
        <end position="185"/>
    </location>
</feature>
<protein>
    <submittedName>
        <fullName evidence="3">Uncharacterized protein</fullName>
    </submittedName>
</protein>
<sequence>MAAQMSLRQAGKLLALVALIVLAVRAVLNQPAASAPAPPASHAKMPALPATLKAEYDALSCDGVLKTLAAALAAADAAAPKADGPLGPRGRMPRDDGQARGAGLVTLETCPKSTEPLPLVAVCCGTTTRGKGGWITPPPDALEELAVFDHLLPSFGARWTAASATPSSSATTSATSSGTSATARRSRQAWFDENVKSVLAAAPNAEAELRFAVVDNKIKKPGPVFTAITRHALRGQGRLHLPRQRRHGVKTKRARHFAALATMDNVGAVGPMCKQGNRKILTHDFTHRKHMDIFEGTYYRRAQRLPLPGEARR</sequence>
<evidence type="ECO:0000256" key="2">
    <source>
        <dbReference type="SAM" id="SignalP"/>
    </source>
</evidence>
<comment type="caution">
    <text evidence="3">The sequence shown here is derived from an EMBL/GenBank/DDBJ whole genome shotgun (WGS) entry which is preliminary data.</text>
</comment>
<keyword evidence="4" id="KW-1185">Reference proteome</keyword>
<reference evidence="3 4" key="1">
    <citation type="submission" date="2024-03" db="EMBL/GenBank/DDBJ databases">
        <title>Aureococcus anophagefferens CCMP1851 and Kratosvirus quantuckense: Draft genome of a second virus-susceptible host strain in the model system.</title>
        <authorList>
            <person name="Chase E."/>
            <person name="Truchon A.R."/>
            <person name="Schepens W."/>
            <person name="Wilhelm S.W."/>
        </authorList>
    </citation>
    <scope>NUCLEOTIDE SEQUENCE [LARGE SCALE GENOMIC DNA]</scope>
    <source>
        <strain evidence="3 4">CCMP1851</strain>
    </source>
</reference>
<feature type="signal peptide" evidence="2">
    <location>
        <begin position="1"/>
        <end position="26"/>
    </location>
</feature>
<gene>
    <name evidence="3" type="ORF">SO694_00243012</name>
</gene>
<evidence type="ECO:0000313" key="3">
    <source>
        <dbReference type="EMBL" id="KAK7236540.1"/>
    </source>
</evidence>
<dbReference type="Proteomes" id="UP001363151">
    <property type="component" value="Unassembled WGS sequence"/>
</dbReference>